<dbReference type="InterPro" id="IPR036188">
    <property type="entry name" value="FAD/NAD-bd_sf"/>
</dbReference>
<evidence type="ECO:0000256" key="4">
    <source>
        <dbReference type="ARBA" id="ARBA00023002"/>
    </source>
</evidence>
<dbReference type="GO" id="GO:0050660">
    <property type="term" value="F:flavin adenine dinucleotide binding"/>
    <property type="evidence" value="ECO:0007669"/>
    <property type="project" value="InterPro"/>
</dbReference>
<dbReference type="GO" id="GO:0008115">
    <property type="term" value="F:sarcosine oxidase activity"/>
    <property type="evidence" value="ECO:0007669"/>
    <property type="project" value="TreeGrafter"/>
</dbReference>
<feature type="domain" description="FAD dependent oxidoreductase" evidence="5">
    <location>
        <begin position="8"/>
        <end position="362"/>
    </location>
</feature>
<keyword evidence="3" id="KW-0274">FAD</keyword>
<dbReference type="RefSeq" id="WP_145935141.1">
    <property type="nucleotide sequence ID" value="NZ_BNAV01000012.1"/>
</dbReference>
<dbReference type="AlphaFoldDB" id="A0A8H9J2I5"/>
<proteinExistence type="predicted"/>
<dbReference type="InterPro" id="IPR006076">
    <property type="entry name" value="FAD-dep_OxRdtase"/>
</dbReference>
<evidence type="ECO:0000313" key="7">
    <source>
        <dbReference type="Proteomes" id="UP000658656"/>
    </source>
</evidence>
<dbReference type="PANTHER" id="PTHR10961">
    <property type="entry name" value="PEROXISOMAL SARCOSINE OXIDASE"/>
    <property type="match status" value="1"/>
</dbReference>
<accession>A0A8H9J2I5</accession>
<evidence type="ECO:0000256" key="3">
    <source>
        <dbReference type="ARBA" id="ARBA00022827"/>
    </source>
</evidence>
<name>A0A8H9J2I5_9PSEU</name>
<dbReference type="Gene3D" id="3.30.9.10">
    <property type="entry name" value="D-Amino Acid Oxidase, subunit A, domain 2"/>
    <property type="match status" value="1"/>
</dbReference>
<keyword evidence="7" id="KW-1185">Reference proteome</keyword>
<comment type="caution">
    <text evidence="6">The sequence shown here is derived from an EMBL/GenBank/DDBJ whole genome shotgun (WGS) entry which is preliminary data.</text>
</comment>
<dbReference type="Gene3D" id="3.50.50.60">
    <property type="entry name" value="FAD/NAD(P)-binding domain"/>
    <property type="match status" value="1"/>
</dbReference>
<dbReference type="PANTHER" id="PTHR10961:SF7">
    <property type="entry name" value="FAD DEPENDENT OXIDOREDUCTASE DOMAIN-CONTAINING PROTEIN"/>
    <property type="match status" value="1"/>
</dbReference>
<keyword evidence="4" id="KW-0560">Oxidoreductase</keyword>
<evidence type="ECO:0000313" key="6">
    <source>
        <dbReference type="EMBL" id="GHF78284.1"/>
    </source>
</evidence>
<dbReference type="OrthoDB" id="9806452at2"/>
<dbReference type="InterPro" id="IPR045170">
    <property type="entry name" value="MTOX"/>
</dbReference>
<dbReference type="NCBIfam" id="NF008425">
    <property type="entry name" value="PRK11259.1"/>
    <property type="match status" value="1"/>
</dbReference>
<gene>
    <name evidence="6" type="primary">solA</name>
    <name evidence="6" type="ORF">GCM10017566_60700</name>
</gene>
<keyword evidence="2" id="KW-0285">Flavoprotein</keyword>
<reference evidence="6" key="1">
    <citation type="journal article" date="2014" name="Int. J. Syst. Evol. Microbiol.">
        <title>Complete genome sequence of Corynebacterium casei LMG S-19264T (=DSM 44701T), isolated from a smear-ripened cheese.</title>
        <authorList>
            <consortium name="US DOE Joint Genome Institute (JGI-PGF)"/>
            <person name="Walter F."/>
            <person name="Albersmeier A."/>
            <person name="Kalinowski J."/>
            <person name="Ruckert C."/>
        </authorList>
    </citation>
    <scope>NUCLEOTIDE SEQUENCE</scope>
    <source>
        <strain evidence="6">CGMCC 4.7679</strain>
    </source>
</reference>
<evidence type="ECO:0000256" key="1">
    <source>
        <dbReference type="ARBA" id="ARBA00001974"/>
    </source>
</evidence>
<dbReference type="SUPFAM" id="SSF54373">
    <property type="entry name" value="FAD-linked reductases, C-terminal domain"/>
    <property type="match status" value="1"/>
</dbReference>
<sequence>MPEWDAEVAVVGLGAWGASALWRLAVRGIDVVGIERYRLGHAFGSSHGGSRMFRITCLEHPGLVPLARASLRLWRELEVGSGRELLRQVGGLLIGPPDGVVAGGTLRAASQHGIEVEQLAAEELRKRFPAHAGISDDQIGVWEPSAGILRPELSIQAAVAVAERAGARVHLDTAVSAVELVDGGAQVHTPLRTLRVRQVVVAVGSWLSSLVPGLPLRVLRMPITWYRPEDDPHAFALEQFPVFMRERENNLILWGNGRDGDEGNEVKLGLENLPGEPPALDPETDDRSVGPADWAALSAELATAVPGLEPLPAKVSVCMWAQTPDGQFVLGRPGGDQRLVLAGGCNAHGFKHATGIGEVLARTVTGEPELCDLSFTSPDRFA</sequence>
<dbReference type="Pfam" id="PF01266">
    <property type="entry name" value="DAO"/>
    <property type="match status" value="1"/>
</dbReference>
<protein>
    <submittedName>
        <fullName evidence="6">N-methyltryptophan oxidase</fullName>
    </submittedName>
</protein>
<evidence type="ECO:0000256" key="2">
    <source>
        <dbReference type="ARBA" id="ARBA00022630"/>
    </source>
</evidence>
<organism evidence="6 7">
    <name type="scientific">Amycolatopsis bartoniae</name>
    <dbReference type="NCBI Taxonomy" id="941986"/>
    <lineage>
        <taxon>Bacteria</taxon>
        <taxon>Bacillati</taxon>
        <taxon>Actinomycetota</taxon>
        <taxon>Actinomycetes</taxon>
        <taxon>Pseudonocardiales</taxon>
        <taxon>Pseudonocardiaceae</taxon>
        <taxon>Amycolatopsis</taxon>
    </lineage>
</organism>
<dbReference type="Proteomes" id="UP000658656">
    <property type="component" value="Unassembled WGS sequence"/>
</dbReference>
<comment type="cofactor">
    <cofactor evidence="1">
        <name>FAD</name>
        <dbReference type="ChEBI" id="CHEBI:57692"/>
    </cofactor>
</comment>
<dbReference type="EMBL" id="BNAV01000012">
    <property type="protein sequence ID" value="GHF78284.1"/>
    <property type="molecule type" value="Genomic_DNA"/>
</dbReference>
<reference evidence="6" key="2">
    <citation type="submission" date="2020-09" db="EMBL/GenBank/DDBJ databases">
        <authorList>
            <person name="Sun Q."/>
            <person name="Zhou Y."/>
        </authorList>
    </citation>
    <scope>NUCLEOTIDE SEQUENCE</scope>
    <source>
        <strain evidence="6">CGMCC 4.7679</strain>
    </source>
</reference>
<evidence type="ECO:0000259" key="5">
    <source>
        <dbReference type="Pfam" id="PF01266"/>
    </source>
</evidence>
<dbReference type="SUPFAM" id="SSF51905">
    <property type="entry name" value="FAD/NAD(P)-binding domain"/>
    <property type="match status" value="1"/>
</dbReference>